<dbReference type="InterPro" id="IPR011711">
    <property type="entry name" value="GntR_C"/>
</dbReference>
<keyword evidence="3" id="KW-0804">Transcription</keyword>
<evidence type="ECO:0000256" key="2">
    <source>
        <dbReference type="ARBA" id="ARBA00023125"/>
    </source>
</evidence>
<dbReference type="Pfam" id="PF07729">
    <property type="entry name" value="FCD"/>
    <property type="match status" value="1"/>
</dbReference>
<dbReference type="Proteomes" id="UP001595756">
    <property type="component" value="Unassembled WGS sequence"/>
</dbReference>
<dbReference type="PANTHER" id="PTHR43537">
    <property type="entry name" value="TRANSCRIPTIONAL REGULATOR, GNTR FAMILY"/>
    <property type="match status" value="1"/>
</dbReference>
<organism evidence="5 6">
    <name type="scientific">Castellaniella hirudinis</name>
    <dbReference type="NCBI Taxonomy" id="1144617"/>
    <lineage>
        <taxon>Bacteria</taxon>
        <taxon>Pseudomonadati</taxon>
        <taxon>Pseudomonadota</taxon>
        <taxon>Betaproteobacteria</taxon>
        <taxon>Burkholderiales</taxon>
        <taxon>Alcaligenaceae</taxon>
        <taxon>Castellaniella</taxon>
    </lineage>
</organism>
<dbReference type="InterPro" id="IPR008920">
    <property type="entry name" value="TF_FadR/GntR_C"/>
</dbReference>
<gene>
    <name evidence="5" type="ORF">ACFO0J_12815</name>
</gene>
<dbReference type="InterPro" id="IPR036388">
    <property type="entry name" value="WH-like_DNA-bd_sf"/>
</dbReference>
<dbReference type="InterPro" id="IPR036390">
    <property type="entry name" value="WH_DNA-bd_sf"/>
</dbReference>
<reference evidence="6" key="1">
    <citation type="journal article" date="2019" name="Int. J. Syst. Evol. Microbiol.">
        <title>The Global Catalogue of Microorganisms (GCM) 10K type strain sequencing project: providing services to taxonomists for standard genome sequencing and annotation.</title>
        <authorList>
            <consortium name="The Broad Institute Genomics Platform"/>
            <consortium name="The Broad Institute Genome Sequencing Center for Infectious Disease"/>
            <person name="Wu L."/>
            <person name="Ma J."/>
        </authorList>
    </citation>
    <scope>NUCLEOTIDE SEQUENCE [LARGE SCALE GENOMIC DNA]</scope>
    <source>
        <strain evidence="6">CGMCC 1.19029</strain>
    </source>
</reference>
<dbReference type="SMART" id="SM00895">
    <property type="entry name" value="FCD"/>
    <property type="match status" value="1"/>
</dbReference>
<dbReference type="InterPro" id="IPR000524">
    <property type="entry name" value="Tscrpt_reg_HTH_GntR"/>
</dbReference>
<dbReference type="Gene3D" id="1.20.120.530">
    <property type="entry name" value="GntR ligand-binding domain-like"/>
    <property type="match status" value="1"/>
</dbReference>
<evidence type="ECO:0000313" key="6">
    <source>
        <dbReference type="Proteomes" id="UP001595756"/>
    </source>
</evidence>
<feature type="domain" description="HTH gntR-type" evidence="4">
    <location>
        <begin position="16"/>
        <end position="83"/>
    </location>
</feature>
<evidence type="ECO:0000256" key="1">
    <source>
        <dbReference type="ARBA" id="ARBA00023015"/>
    </source>
</evidence>
<dbReference type="CDD" id="cd07377">
    <property type="entry name" value="WHTH_GntR"/>
    <property type="match status" value="1"/>
</dbReference>
<dbReference type="Pfam" id="PF00392">
    <property type="entry name" value="GntR"/>
    <property type="match status" value="1"/>
</dbReference>
<dbReference type="PANTHER" id="PTHR43537:SF53">
    <property type="entry name" value="HTH-TYPE TRANSCRIPTIONAL REPRESSOR NANR"/>
    <property type="match status" value="1"/>
</dbReference>
<dbReference type="EMBL" id="JBHSDY010000007">
    <property type="protein sequence ID" value="MFC4298927.1"/>
    <property type="molecule type" value="Genomic_DNA"/>
</dbReference>
<keyword evidence="6" id="KW-1185">Reference proteome</keyword>
<evidence type="ECO:0000259" key="4">
    <source>
        <dbReference type="PROSITE" id="PS50949"/>
    </source>
</evidence>
<dbReference type="SMART" id="SM00345">
    <property type="entry name" value="HTH_GNTR"/>
    <property type="match status" value="1"/>
</dbReference>
<dbReference type="Gene3D" id="1.10.10.10">
    <property type="entry name" value="Winged helix-like DNA-binding domain superfamily/Winged helix DNA-binding domain"/>
    <property type="match status" value="1"/>
</dbReference>
<keyword evidence="1" id="KW-0805">Transcription regulation</keyword>
<dbReference type="PROSITE" id="PS50949">
    <property type="entry name" value="HTH_GNTR"/>
    <property type="match status" value="1"/>
</dbReference>
<accession>A0ABV8S1C2</accession>
<comment type="caution">
    <text evidence="5">The sequence shown here is derived from an EMBL/GenBank/DDBJ whole genome shotgun (WGS) entry which is preliminary data.</text>
</comment>
<sequence length="236" mass="26254">MPTQIKKNAGRRKQAAMDAEGIYQRIQLGILERRLLPGAKLAEERLAEVTGVSRTKIREVLARLAHEQVVTLIPNRGAYVAQPTVEEAREMFEARRLLEPPLVAKLCRQVTAQNLAVLRAHLDEECKAREQEDMRAVIRLSGVFHIHLVDMVAGGFLARAIRELTALTCLIITLYDSPAASACPQKEHADLVDCIEARDAEGAQRLMREHLLHIEGSLNLSGGQVLEPDFEALFGQ</sequence>
<evidence type="ECO:0000313" key="5">
    <source>
        <dbReference type="EMBL" id="MFC4298927.1"/>
    </source>
</evidence>
<protein>
    <submittedName>
        <fullName evidence="5">GntR family transcriptional regulator</fullName>
    </submittedName>
</protein>
<evidence type="ECO:0000256" key="3">
    <source>
        <dbReference type="ARBA" id="ARBA00023163"/>
    </source>
</evidence>
<proteinExistence type="predicted"/>
<name>A0ABV8S1C2_9BURK</name>
<dbReference type="SUPFAM" id="SSF48008">
    <property type="entry name" value="GntR ligand-binding domain-like"/>
    <property type="match status" value="1"/>
</dbReference>
<dbReference type="RefSeq" id="WP_376813476.1">
    <property type="nucleotide sequence ID" value="NZ_JBHSDY010000007.1"/>
</dbReference>
<dbReference type="SUPFAM" id="SSF46785">
    <property type="entry name" value="Winged helix' DNA-binding domain"/>
    <property type="match status" value="1"/>
</dbReference>
<keyword evidence="2" id="KW-0238">DNA-binding</keyword>